<evidence type="ECO:0000313" key="5">
    <source>
        <dbReference type="EMBL" id="PGH00398.1"/>
    </source>
</evidence>
<name>A0A2B7WVC9_9EURO</name>
<dbReference type="PANTHER" id="PTHR40633:SF5">
    <property type="entry name" value="ANCHORED PROTEIN, PUTATIVE (AFU_ORTHOLOGUE AFUA_8G04370)-RELATED"/>
    <property type="match status" value="1"/>
</dbReference>
<dbReference type="Pfam" id="PF10342">
    <property type="entry name" value="Kre9_KNH"/>
    <property type="match status" value="1"/>
</dbReference>
<dbReference type="EMBL" id="PDNC01000086">
    <property type="protein sequence ID" value="PGH00398.1"/>
    <property type="molecule type" value="Genomic_DNA"/>
</dbReference>
<evidence type="ECO:0000256" key="1">
    <source>
        <dbReference type="ARBA" id="ARBA00022729"/>
    </source>
</evidence>
<dbReference type="InterPro" id="IPR018466">
    <property type="entry name" value="Kre9/Knh1-like_N"/>
</dbReference>
<dbReference type="PANTHER" id="PTHR40633">
    <property type="entry name" value="MATRIX PROTEIN, PUTATIVE (AFU_ORTHOLOGUE AFUA_8G05410)-RELATED"/>
    <property type="match status" value="1"/>
</dbReference>
<proteinExistence type="predicted"/>
<evidence type="ECO:0000313" key="6">
    <source>
        <dbReference type="Proteomes" id="UP000224080"/>
    </source>
</evidence>
<dbReference type="AlphaFoldDB" id="A0A2B7WVC9"/>
<protein>
    <recommendedName>
        <fullName evidence="4">Yeast cell wall synthesis Kre9/Knh1-like N-terminal domain-containing protein</fullName>
    </recommendedName>
</protein>
<keyword evidence="6" id="KW-1185">Reference proteome</keyword>
<reference evidence="5 6" key="1">
    <citation type="submission" date="2017-10" db="EMBL/GenBank/DDBJ databases">
        <title>Comparative genomics in systemic dimorphic fungi from Ajellomycetaceae.</title>
        <authorList>
            <person name="Munoz J.F."/>
            <person name="Mcewen J.G."/>
            <person name="Clay O.K."/>
            <person name="Cuomo C.A."/>
        </authorList>
    </citation>
    <scope>NUCLEOTIDE SEQUENCE [LARGE SCALE GENOMIC DNA]</scope>
    <source>
        <strain evidence="5 6">UAMH130</strain>
    </source>
</reference>
<dbReference type="STRING" id="2060905.A0A2B7WVC9"/>
<feature type="signal peptide" evidence="3">
    <location>
        <begin position="1"/>
        <end position="18"/>
    </location>
</feature>
<gene>
    <name evidence="5" type="ORF">GX51_05806</name>
</gene>
<feature type="compositionally biased region" description="Low complexity" evidence="2">
    <location>
        <begin position="125"/>
        <end position="180"/>
    </location>
</feature>
<sequence>MRSIFYLALSALAAVVAAQSTDNAFNNPPGGFQFAAGKPTKLSWTPTTEGTVTLKLQKGENTTPADGIVIAAGIPNSGTYSYTPPASLGPGSNYNIQIIVDDDPTNYNFTPMFSISGVTGTATGLTPTGTTASPTRSTDSTDSSTATTTGTDSTSSSATTTGTTTGTTTTSSSTSTPSPTNESGNAPDPNMASIARPGFMLTAVLALMAFL</sequence>
<dbReference type="OrthoDB" id="2260257at2759"/>
<accession>A0A2B7WVC9</accession>
<keyword evidence="1 3" id="KW-0732">Signal</keyword>
<evidence type="ECO:0000256" key="3">
    <source>
        <dbReference type="SAM" id="SignalP"/>
    </source>
</evidence>
<feature type="domain" description="Yeast cell wall synthesis Kre9/Knh1-like N-terminal" evidence="4">
    <location>
        <begin position="28"/>
        <end position="115"/>
    </location>
</feature>
<evidence type="ECO:0000259" key="4">
    <source>
        <dbReference type="Pfam" id="PF10342"/>
    </source>
</evidence>
<organism evidence="5 6">
    <name type="scientific">Blastomyces parvus</name>
    <dbReference type="NCBI Taxonomy" id="2060905"/>
    <lineage>
        <taxon>Eukaryota</taxon>
        <taxon>Fungi</taxon>
        <taxon>Dikarya</taxon>
        <taxon>Ascomycota</taxon>
        <taxon>Pezizomycotina</taxon>
        <taxon>Eurotiomycetes</taxon>
        <taxon>Eurotiomycetidae</taxon>
        <taxon>Onygenales</taxon>
        <taxon>Ajellomycetaceae</taxon>
        <taxon>Blastomyces</taxon>
    </lineage>
</organism>
<dbReference type="Proteomes" id="UP000224080">
    <property type="component" value="Unassembled WGS sequence"/>
</dbReference>
<feature type="chain" id="PRO_5012496427" description="Yeast cell wall synthesis Kre9/Knh1-like N-terminal domain-containing protein" evidence="3">
    <location>
        <begin position="19"/>
        <end position="211"/>
    </location>
</feature>
<evidence type="ECO:0000256" key="2">
    <source>
        <dbReference type="SAM" id="MobiDB-lite"/>
    </source>
</evidence>
<feature type="region of interest" description="Disordered" evidence="2">
    <location>
        <begin position="125"/>
        <end position="191"/>
    </location>
</feature>
<comment type="caution">
    <text evidence="5">The sequence shown here is derived from an EMBL/GenBank/DDBJ whole genome shotgun (WGS) entry which is preliminary data.</text>
</comment>
<dbReference type="InterPro" id="IPR052982">
    <property type="entry name" value="SRP1/TIP1-like"/>
</dbReference>